<gene>
    <name evidence="6" type="ORF">EDS130_LOCUS17915</name>
    <name evidence="5" type="ORF">XAT740_LOCUS16095</name>
</gene>
<organism evidence="5 7">
    <name type="scientific">Adineta ricciae</name>
    <name type="common">Rotifer</name>
    <dbReference type="NCBI Taxonomy" id="249248"/>
    <lineage>
        <taxon>Eukaryota</taxon>
        <taxon>Metazoa</taxon>
        <taxon>Spiralia</taxon>
        <taxon>Gnathifera</taxon>
        <taxon>Rotifera</taxon>
        <taxon>Eurotatoria</taxon>
        <taxon>Bdelloidea</taxon>
        <taxon>Adinetida</taxon>
        <taxon>Adinetidae</taxon>
        <taxon>Adineta</taxon>
    </lineage>
</organism>
<dbReference type="PANTHER" id="PTHR45640:SF26">
    <property type="entry name" value="RE23625P"/>
    <property type="match status" value="1"/>
</dbReference>
<comment type="caution">
    <text evidence="5">The sequence shown here is derived from an EMBL/GenBank/DDBJ whole genome shotgun (WGS) entry which is preliminary data.</text>
</comment>
<evidence type="ECO:0000259" key="4">
    <source>
        <dbReference type="PROSITE" id="PS01031"/>
    </source>
</evidence>
<dbReference type="OrthoDB" id="1431247at2759"/>
<protein>
    <recommendedName>
        <fullName evidence="4">SHSP domain-containing protein</fullName>
    </recommendedName>
</protein>
<dbReference type="GO" id="GO:0042026">
    <property type="term" value="P:protein refolding"/>
    <property type="evidence" value="ECO:0007669"/>
    <property type="project" value="TreeGrafter"/>
</dbReference>
<dbReference type="InterPro" id="IPR008978">
    <property type="entry name" value="HSP20-like_chaperone"/>
</dbReference>
<evidence type="ECO:0000256" key="2">
    <source>
        <dbReference type="RuleBase" id="RU003616"/>
    </source>
</evidence>
<dbReference type="GO" id="GO:0005737">
    <property type="term" value="C:cytoplasm"/>
    <property type="evidence" value="ECO:0007669"/>
    <property type="project" value="TreeGrafter"/>
</dbReference>
<reference evidence="5" key="1">
    <citation type="submission" date="2021-02" db="EMBL/GenBank/DDBJ databases">
        <authorList>
            <person name="Nowell W R."/>
        </authorList>
    </citation>
    <scope>NUCLEOTIDE SEQUENCE</scope>
</reference>
<proteinExistence type="inferred from homology"/>
<comment type="similarity">
    <text evidence="1 2">Belongs to the small heat shock protein (HSP20) family.</text>
</comment>
<feature type="compositionally biased region" description="Low complexity" evidence="3">
    <location>
        <begin position="199"/>
        <end position="212"/>
    </location>
</feature>
<accession>A0A814KV80</accession>
<feature type="region of interest" description="Disordered" evidence="3">
    <location>
        <begin position="335"/>
        <end position="356"/>
    </location>
</feature>
<dbReference type="Proteomes" id="UP000663828">
    <property type="component" value="Unassembled WGS sequence"/>
</dbReference>
<evidence type="ECO:0000313" key="7">
    <source>
        <dbReference type="Proteomes" id="UP000663828"/>
    </source>
</evidence>
<dbReference type="GO" id="GO:0051082">
    <property type="term" value="F:unfolded protein binding"/>
    <property type="evidence" value="ECO:0007669"/>
    <property type="project" value="TreeGrafter"/>
</dbReference>
<dbReference type="GO" id="GO:0009408">
    <property type="term" value="P:response to heat"/>
    <property type="evidence" value="ECO:0007669"/>
    <property type="project" value="TreeGrafter"/>
</dbReference>
<dbReference type="EMBL" id="CAJNOJ010000082">
    <property type="protein sequence ID" value="CAF1061084.1"/>
    <property type="molecule type" value="Genomic_DNA"/>
</dbReference>
<feature type="region of interest" description="Disordered" evidence="3">
    <location>
        <begin position="1"/>
        <end position="22"/>
    </location>
</feature>
<feature type="compositionally biased region" description="Low complexity" evidence="3">
    <location>
        <begin position="227"/>
        <end position="238"/>
    </location>
</feature>
<dbReference type="InterPro" id="IPR002068">
    <property type="entry name" value="A-crystallin/Hsp20_dom"/>
</dbReference>
<dbReference type="Pfam" id="PF00011">
    <property type="entry name" value="HSP20"/>
    <property type="match status" value="1"/>
</dbReference>
<name>A0A814KV80_ADIRI</name>
<feature type="region of interest" description="Disordered" evidence="3">
    <location>
        <begin position="181"/>
        <end position="265"/>
    </location>
</feature>
<dbReference type="Proteomes" id="UP000663852">
    <property type="component" value="Unassembled WGS sequence"/>
</dbReference>
<dbReference type="InterPro" id="IPR001436">
    <property type="entry name" value="Alpha-crystallin/sHSP_animal"/>
</dbReference>
<dbReference type="GO" id="GO:0005634">
    <property type="term" value="C:nucleus"/>
    <property type="evidence" value="ECO:0007669"/>
    <property type="project" value="TreeGrafter"/>
</dbReference>
<dbReference type="PANTHER" id="PTHR45640">
    <property type="entry name" value="HEAT SHOCK PROTEIN HSP-12.2-RELATED"/>
    <property type="match status" value="1"/>
</dbReference>
<sequence length="464" mass="51894">MSSQVLPIHRADKNSTSGNGNNNKNEIWFDAFNFAPGQDHNIRWLNRPNQQLVQEKYPYDIEKFRITFDVENFQPEQIKIYIQNYKLTITGVYEERSEGRHMQKQFEKSYDIPNNADVDVMACYITPAHMLVTEIPLQQNLQSPGIQGGQQLNVNNLMNDNRRLSFSLNKYNTLNNQGLLSSSNNLSSLPPPAQQVRRSSITKTTTTTTGSTPLPPEAAELLRSAETTTGGTQTYTTRVTERRPSNVVINEPAPSPPITSTNNQTKTTTILTSADLANLPIEIPPELLATGGTITIQKRKVSVTKTAVDPNTVHSPPVLPTSQNTTQATSSTMTAANNLPQPMTTERRNSRTISTSNQRRTVTLDDFLQNKSWNPSIIDSPDGKKILLMRLQLKPETAADQLKVTLNGNVLRVEVDAKSSPETGRFMNEHSYRQITLFPTCEVDQLKTELRTDGCLYIQVPIKL</sequence>
<dbReference type="CDD" id="cd06526">
    <property type="entry name" value="metazoan_ACD"/>
    <property type="match status" value="1"/>
</dbReference>
<evidence type="ECO:0000313" key="6">
    <source>
        <dbReference type="EMBL" id="CAF1061084.1"/>
    </source>
</evidence>
<feature type="domain" description="SHSP" evidence="4">
    <location>
        <begin position="46"/>
        <end position="155"/>
    </location>
</feature>
<evidence type="ECO:0000256" key="1">
    <source>
        <dbReference type="PROSITE-ProRule" id="PRU00285"/>
    </source>
</evidence>
<dbReference type="AlphaFoldDB" id="A0A814KV80"/>
<dbReference type="EMBL" id="CAJNOR010001016">
    <property type="protein sequence ID" value="CAF1057342.1"/>
    <property type="molecule type" value="Genomic_DNA"/>
</dbReference>
<dbReference type="SUPFAM" id="SSF49764">
    <property type="entry name" value="HSP20-like chaperones"/>
    <property type="match status" value="2"/>
</dbReference>
<keyword evidence="7" id="KW-1185">Reference proteome</keyword>
<dbReference type="Gene3D" id="2.60.40.790">
    <property type="match status" value="2"/>
</dbReference>
<evidence type="ECO:0000313" key="5">
    <source>
        <dbReference type="EMBL" id="CAF1057342.1"/>
    </source>
</evidence>
<evidence type="ECO:0000256" key="3">
    <source>
        <dbReference type="SAM" id="MobiDB-lite"/>
    </source>
</evidence>
<dbReference type="PROSITE" id="PS01031">
    <property type="entry name" value="SHSP"/>
    <property type="match status" value="1"/>
</dbReference>
<dbReference type="CDD" id="cd00298">
    <property type="entry name" value="ACD_sHsps_p23-like"/>
    <property type="match status" value="1"/>
</dbReference>